<evidence type="ECO:0000313" key="1">
    <source>
        <dbReference type="EMBL" id="KJH70316.1"/>
    </source>
</evidence>
<dbReference type="EMBL" id="JYON01000024">
    <property type="protein sequence ID" value="KJH70316.1"/>
    <property type="molecule type" value="Genomic_DNA"/>
</dbReference>
<protein>
    <recommendedName>
        <fullName evidence="3">BrnT family toxin</fullName>
    </recommendedName>
</protein>
<reference evidence="1 2" key="1">
    <citation type="submission" date="2015-02" db="EMBL/GenBank/DDBJ databases">
        <title>Draft genome of a novel marine cyanobacterium (Chroococcales) isolated from South Atlantic Ocean.</title>
        <authorList>
            <person name="Rigonato J."/>
            <person name="Alvarenga D.O."/>
            <person name="Branco L.H."/>
            <person name="Varani A.M."/>
            <person name="Brandini F.P."/>
            <person name="Fiore M.F."/>
        </authorList>
    </citation>
    <scope>NUCLEOTIDE SEQUENCE [LARGE SCALE GENOMIC DNA]</scope>
    <source>
        <strain evidence="1 2">CENA595</strain>
    </source>
</reference>
<dbReference type="AlphaFoldDB" id="A0A0D8ZSW6"/>
<gene>
    <name evidence="1" type="ORF">UH38_18575</name>
</gene>
<dbReference type="STRING" id="1618023.UH38_18575"/>
<comment type="caution">
    <text evidence="1">The sequence shown here is derived from an EMBL/GenBank/DDBJ whole genome shotgun (WGS) entry which is preliminary data.</text>
</comment>
<proteinExistence type="predicted"/>
<dbReference type="Pfam" id="PF04365">
    <property type="entry name" value="BrnT_toxin"/>
    <property type="match status" value="1"/>
</dbReference>
<keyword evidence="2" id="KW-1185">Reference proteome</keyword>
<accession>A0A0D8ZSW6</accession>
<evidence type="ECO:0000313" key="2">
    <source>
        <dbReference type="Proteomes" id="UP000032452"/>
    </source>
</evidence>
<dbReference type="InterPro" id="IPR007460">
    <property type="entry name" value="BrnT_toxin"/>
</dbReference>
<evidence type="ECO:0008006" key="3">
    <source>
        <dbReference type="Google" id="ProtNLM"/>
    </source>
</evidence>
<dbReference type="InterPro" id="IPR038573">
    <property type="entry name" value="BrnT_sf"/>
</dbReference>
<dbReference type="OrthoDB" id="428036at2"/>
<name>A0A0D8ZSW6_9CYAN</name>
<dbReference type="PATRIC" id="fig|1618023.3.peg.1159"/>
<organism evidence="1 2">
    <name type="scientific">Aliterella atlantica CENA595</name>
    <dbReference type="NCBI Taxonomy" id="1618023"/>
    <lineage>
        <taxon>Bacteria</taxon>
        <taxon>Bacillati</taxon>
        <taxon>Cyanobacteriota</taxon>
        <taxon>Cyanophyceae</taxon>
        <taxon>Chroococcidiopsidales</taxon>
        <taxon>Aliterellaceae</taxon>
        <taxon>Aliterella</taxon>
    </lineage>
</organism>
<sequence length="94" mass="11482">MEFEWDEEKNTANQRKHQISFEEATEVFCYPTHETVDSRLEYGEERFIVIGRNSKMLILTVVYTEREARIRIISARRANKQEERLYYEYCTQTY</sequence>
<dbReference type="Gene3D" id="3.10.450.530">
    <property type="entry name" value="Ribonuclease toxin, BrnT, of type II toxin-antitoxin system"/>
    <property type="match status" value="1"/>
</dbReference>
<dbReference type="Proteomes" id="UP000032452">
    <property type="component" value="Unassembled WGS sequence"/>
</dbReference>
<dbReference type="RefSeq" id="WP_045056185.1">
    <property type="nucleotide sequence ID" value="NZ_CAWMDP010000016.1"/>
</dbReference>